<dbReference type="Pfam" id="PF20160">
    <property type="entry name" value="C-JID"/>
    <property type="match status" value="1"/>
</dbReference>
<dbReference type="InterPro" id="IPR003591">
    <property type="entry name" value="Leu-rich_rpt_typical-subtyp"/>
</dbReference>
<proteinExistence type="predicted"/>
<dbReference type="PROSITE" id="PS51450">
    <property type="entry name" value="LRR"/>
    <property type="match status" value="1"/>
</dbReference>
<reference evidence="4" key="2">
    <citation type="submission" date="2023-06" db="EMBL/GenBank/DDBJ databases">
        <authorList>
            <person name="Swenson N.G."/>
            <person name="Wegrzyn J.L."/>
            <person name="Mcevoy S.L."/>
        </authorList>
    </citation>
    <scope>NUCLEOTIDE SEQUENCE</scope>
    <source>
        <strain evidence="4">NS2018</strain>
        <tissue evidence="4">Leaf</tissue>
    </source>
</reference>
<dbReference type="InterPro" id="IPR001611">
    <property type="entry name" value="Leu-rich_rpt"/>
</dbReference>
<keyword evidence="5" id="KW-1185">Reference proteome</keyword>
<feature type="domain" description="C-JID" evidence="3">
    <location>
        <begin position="276"/>
        <end position="423"/>
    </location>
</feature>
<keyword evidence="1" id="KW-0433">Leucine-rich repeat</keyword>
<dbReference type="AlphaFoldDB" id="A0AA39SNB3"/>
<dbReference type="InterPro" id="IPR032675">
    <property type="entry name" value="LRR_dom_sf"/>
</dbReference>
<gene>
    <name evidence="4" type="ORF">LWI29_037794</name>
</gene>
<dbReference type="PANTHER" id="PTHR45752:SF195">
    <property type="entry name" value="LEUCINE-RICH REPEAT (LRR) FAMILY PROTEIN-RELATED"/>
    <property type="match status" value="1"/>
</dbReference>
<dbReference type="PANTHER" id="PTHR45752">
    <property type="entry name" value="LEUCINE-RICH REPEAT-CONTAINING"/>
    <property type="match status" value="1"/>
</dbReference>
<dbReference type="EMBL" id="JAUESC010000380">
    <property type="protein sequence ID" value="KAK0593507.1"/>
    <property type="molecule type" value="Genomic_DNA"/>
</dbReference>
<evidence type="ECO:0000259" key="3">
    <source>
        <dbReference type="Pfam" id="PF20160"/>
    </source>
</evidence>
<evidence type="ECO:0000256" key="2">
    <source>
        <dbReference type="ARBA" id="ARBA00022737"/>
    </source>
</evidence>
<organism evidence="4 5">
    <name type="scientific">Acer saccharum</name>
    <name type="common">Sugar maple</name>
    <dbReference type="NCBI Taxonomy" id="4024"/>
    <lineage>
        <taxon>Eukaryota</taxon>
        <taxon>Viridiplantae</taxon>
        <taxon>Streptophyta</taxon>
        <taxon>Embryophyta</taxon>
        <taxon>Tracheophyta</taxon>
        <taxon>Spermatophyta</taxon>
        <taxon>Magnoliopsida</taxon>
        <taxon>eudicotyledons</taxon>
        <taxon>Gunneridae</taxon>
        <taxon>Pentapetalae</taxon>
        <taxon>rosids</taxon>
        <taxon>malvids</taxon>
        <taxon>Sapindales</taxon>
        <taxon>Sapindaceae</taxon>
        <taxon>Hippocastanoideae</taxon>
        <taxon>Acereae</taxon>
        <taxon>Acer</taxon>
    </lineage>
</organism>
<keyword evidence="2" id="KW-0677">Repeat</keyword>
<evidence type="ECO:0000313" key="5">
    <source>
        <dbReference type="Proteomes" id="UP001168877"/>
    </source>
</evidence>
<evidence type="ECO:0000256" key="1">
    <source>
        <dbReference type="ARBA" id="ARBA00022614"/>
    </source>
</evidence>
<protein>
    <recommendedName>
        <fullName evidence="3">C-JID domain-containing protein</fullName>
    </recommendedName>
</protein>
<dbReference type="SMART" id="SM00369">
    <property type="entry name" value="LRR_TYP"/>
    <property type="match status" value="3"/>
</dbReference>
<dbReference type="InterPro" id="IPR050715">
    <property type="entry name" value="LRR-SigEffector_domain"/>
</dbReference>
<name>A0AA39SNB3_ACESA</name>
<dbReference type="InterPro" id="IPR045344">
    <property type="entry name" value="C-JID"/>
</dbReference>
<comment type="caution">
    <text evidence="4">The sequence shown here is derived from an EMBL/GenBank/DDBJ whole genome shotgun (WGS) entry which is preliminary data.</text>
</comment>
<dbReference type="Gene3D" id="3.80.10.10">
    <property type="entry name" value="Ribonuclease Inhibitor"/>
    <property type="match status" value="1"/>
</dbReference>
<reference evidence="4" key="1">
    <citation type="journal article" date="2022" name="Plant J.">
        <title>Strategies of tolerance reflected in two North American maple genomes.</title>
        <authorList>
            <person name="McEvoy S.L."/>
            <person name="Sezen U.U."/>
            <person name="Trouern-Trend A."/>
            <person name="McMahon S.M."/>
            <person name="Schaberg P.G."/>
            <person name="Yang J."/>
            <person name="Wegrzyn J.L."/>
            <person name="Swenson N.G."/>
        </authorList>
    </citation>
    <scope>NUCLEOTIDE SEQUENCE</scope>
    <source>
        <strain evidence="4">NS2018</strain>
    </source>
</reference>
<evidence type="ECO:0000313" key="4">
    <source>
        <dbReference type="EMBL" id="KAK0593507.1"/>
    </source>
</evidence>
<accession>A0AA39SNB3</accession>
<dbReference type="SUPFAM" id="SSF52058">
    <property type="entry name" value="L domain-like"/>
    <property type="match status" value="1"/>
</dbReference>
<dbReference type="Pfam" id="PF13855">
    <property type="entry name" value="LRR_8"/>
    <property type="match status" value="1"/>
</dbReference>
<dbReference type="Proteomes" id="UP001168877">
    <property type="component" value="Unassembled WGS sequence"/>
</dbReference>
<sequence>MLPELPCNIEELKLLGSSIEELPSSVKYLSKLVTLDLTSSNKLKSLPNNISDLKSLKHLSLTRCSKLDTLPDEIGTLDSLRDYEAKGSAIKEIPSSIIHLNNLQNLSFERCKGQDMLGLSLPPLSGLHCLRELDLTNCAITKLPDSLGSLSSLKELYLGRNNFESIPASIKNLSNLRYLDISYCEDLQSLPELPLISTNAYNCISLEVMSCLSVPDSIVAIDYSFIKFDLINCFKLDQNALIEEARLKIQSLATLWKENYYDEELDASPLSTVICFPGSEVPEGFSFRSLGSLITVKLPPGWLNDNFVGFGLCAVVAFRDHEDNGAFLDIHFECKLKSEDGEWHVSHGTLGDWDISRSRGQRYKIGSDHVYMGFDSAVYPDDIDELCYNEVCFQFCLEGLFGKPIECCQVKKCGVRLMYVQDIGKPSGSCSSGDEDEFLELVEIVSASFNSDDEDEFWESMEKSISSDDEVEFWESMEELN</sequence>